<dbReference type="Proteomes" id="UP000319210">
    <property type="component" value="Unassembled WGS sequence"/>
</dbReference>
<name>A0A4Y3QZ80_STRCI</name>
<dbReference type="AlphaFoldDB" id="A0A4Y3QZ80"/>
<sequence length="137" mass="14837">MTASAAARARSSRTAWLAVTSRIKQLTYLSTVAVVLGNESAADESADVRTACPTRDLGRAYADGHAAAKWAGEVLLREAHERFGLPVAVFRSNLILAHPRHRGRFNVSDVFTRLVLSLLAHALHARPPLVRSGLTQT</sequence>
<organism evidence="2 3">
    <name type="scientific">Streptomyces cacaoi</name>
    <dbReference type="NCBI Taxonomy" id="1898"/>
    <lineage>
        <taxon>Bacteria</taxon>
        <taxon>Bacillati</taxon>
        <taxon>Actinomycetota</taxon>
        <taxon>Actinomycetes</taxon>
        <taxon>Kitasatosporales</taxon>
        <taxon>Streptomycetaceae</taxon>
        <taxon>Streptomyces</taxon>
    </lineage>
</organism>
<evidence type="ECO:0000313" key="2">
    <source>
        <dbReference type="EMBL" id="GEB50289.1"/>
    </source>
</evidence>
<evidence type="ECO:0000259" key="1">
    <source>
        <dbReference type="Pfam" id="PF07993"/>
    </source>
</evidence>
<reference evidence="2 3" key="1">
    <citation type="submission" date="2019-06" db="EMBL/GenBank/DDBJ databases">
        <title>Whole genome shotgun sequence of Streptomyces cacaoi subsp. cacaoi NBRC 12748.</title>
        <authorList>
            <person name="Hosoyama A."/>
            <person name="Uohara A."/>
            <person name="Ohji S."/>
            <person name="Ichikawa N."/>
        </authorList>
    </citation>
    <scope>NUCLEOTIDE SEQUENCE [LARGE SCALE GENOMIC DNA]</scope>
    <source>
        <strain evidence="2 3">NBRC 12748</strain>
    </source>
</reference>
<dbReference type="EMBL" id="BJMM01000012">
    <property type="protein sequence ID" value="GEB50289.1"/>
    <property type="molecule type" value="Genomic_DNA"/>
</dbReference>
<comment type="caution">
    <text evidence="2">The sequence shown here is derived from an EMBL/GenBank/DDBJ whole genome shotgun (WGS) entry which is preliminary data.</text>
</comment>
<dbReference type="RefSeq" id="WP_230988659.1">
    <property type="nucleotide sequence ID" value="NZ_BJMM01000012.1"/>
</dbReference>
<dbReference type="InterPro" id="IPR036291">
    <property type="entry name" value="NAD(P)-bd_dom_sf"/>
</dbReference>
<keyword evidence="3" id="KW-1185">Reference proteome</keyword>
<dbReference type="InterPro" id="IPR013120">
    <property type="entry name" value="FAR_NAD-bd"/>
</dbReference>
<protein>
    <recommendedName>
        <fullName evidence="1">Thioester reductase (TE) domain-containing protein</fullName>
    </recommendedName>
</protein>
<accession>A0A4Y3QZ80</accession>
<evidence type="ECO:0000313" key="3">
    <source>
        <dbReference type="Proteomes" id="UP000319210"/>
    </source>
</evidence>
<dbReference type="SUPFAM" id="SSF51735">
    <property type="entry name" value="NAD(P)-binding Rossmann-fold domains"/>
    <property type="match status" value="1"/>
</dbReference>
<proteinExistence type="predicted"/>
<gene>
    <name evidence="2" type="ORF">SCA03_28400</name>
</gene>
<feature type="domain" description="Thioester reductase (TE)" evidence="1">
    <location>
        <begin position="17"/>
        <end position="120"/>
    </location>
</feature>
<dbReference type="Pfam" id="PF07993">
    <property type="entry name" value="NAD_binding_4"/>
    <property type="match status" value="1"/>
</dbReference>
<dbReference type="Gene3D" id="3.40.50.720">
    <property type="entry name" value="NAD(P)-binding Rossmann-like Domain"/>
    <property type="match status" value="1"/>
</dbReference>